<evidence type="ECO:0000313" key="4">
    <source>
        <dbReference type="EMBL" id="CAB4672566.1"/>
    </source>
</evidence>
<evidence type="ECO:0000256" key="1">
    <source>
        <dbReference type="SAM" id="MobiDB-lite"/>
    </source>
</evidence>
<dbReference type="EMBL" id="CAEZTR010000063">
    <property type="protein sequence ID" value="CAB4580012.1"/>
    <property type="molecule type" value="Genomic_DNA"/>
</dbReference>
<protein>
    <submittedName>
        <fullName evidence="4">Unannotated protein</fullName>
    </submittedName>
</protein>
<accession>A0A6J6MF67</accession>
<gene>
    <name evidence="2" type="ORF">UFOPK1495_00848</name>
    <name evidence="3" type="ORF">UFOPK1711_01109</name>
    <name evidence="4" type="ORF">UFOPK2350_00439</name>
</gene>
<feature type="region of interest" description="Disordered" evidence="1">
    <location>
        <begin position="104"/>
        <end position="131"/>
    </location>
</feature>
<dbReference type="EMBL" id="CAEZSU010000077">
    <property type="protein sequence ID" value="CAB4550729.1"/>
    <property type="molecule type" value="Genomic_DNA"/>
</dbReference>
<name>A0A6J6MF67_9ZZZZ</name>
<sequence>MSAEEGDLVQGFVAQLGKAIALSLLVCCSLRSSIRSREPSAGTDRDEKCGHHESNTHGRVIQLNFLDIGEDGTARRNCRAATNDGEELGCPDVGEHCADHDHQKRNDGFAFDDDDEPDDHEEDCVDDLSAL</sequence>
<evidence type="ECO:0000313" key="2">
    <source>
        <dbReference type="EMBL" id="CAB4550729.1"/>
    </source>
</evidence>
<dbReference type="EMBL" id="CAEZXE010000025">
    <property type="protein sequence ID" value="CAB4672566.1"/>
    <property type="molecule type" value="Genomic_DNA"/>
</dbReference>
<proteinExistence type="predicted"/>
<feature type="region of interest" description="Disordered" evidence="1">
    <location>
        <begin position="35"/>
        <end position="55"/>
    </location>
</feature>
<evidence type="ECO:0000313" key="3">
    <source>
        <dbReference type="EMBL" id="CAB4580012.1"/>
    </source>
</evidence>
<organism evidence="4">
    <name type="scientific">freshwater metagenome</name>
    <dbReference type="NCBI Taxonomy" id="449393"/>
    <lineage>
        <taxon>unclassified sequences</taxon>
        <taxon>metagenomes</taxon>
        <taxon>ecological metagenomes</taxon>
    </lineage>
</organism>
<reference evidence="4" key="1">
    <citation type="submission" date="2020-05" db="EMBL/GenBank/DDBJ databases">
        <authorList>
            <person name="Chiriac C."/>
            <person name="Salcher M."/>
            <person name="Ghai R."/>
            <person name="Kavagutti S V."/>
        </authorList>
    </citation>
    <scope>NUCLEOTIDE SEQUENCE</scope>
</reference>
<feature type="compositionally biased region" description="Acidic residues" evidence="1">
    <location>
        <begin position="110"/>
        <end position="131"/>
    </location>
</feature>
<dbReference type="AlphaFoldDB" id="A0A6J6MF67"/>